<accession>A0A6N8LT67</accession>
<dbReference type="InterPro" id="IPR036182">
    <property type="entry name" value="PCuAC_sf"/>
</dbReference>
<organism evidence="1 2">
    <name type="scientific">Sphingomonas carotinifaciens</name>
    <dbReference type="NCBI Taxonomy" id="1166323"/>
    <lineage>
        <taxon>Bacteria</taxon>
        <taxon>Pseudomonadati</taxon>
        <taxon>Pseudomonadota</taxon>
        <taxon>Alphaproteobacteria</taxon>
        <taxon>Sphingomonadales</taxon>
        <taxon>Sphingomonadaceae</taxon>
        <taxon>Sphingomonas</taxon>
    </lineage>
</organism>
<evidence type="ECO:0000313" key="2">
    <source>
        <dbReference type="Proteomes" id="UP000436801"/>
    </source>
</evidence>
<dbReference type="OrthoDB" id="9796962at2"/>
<dbReference type="InterPro" id="IPR007410">
    <property type="entry name" value="LpqE-like"/>
</dbReference>
<protein>
    <submittedName>
        <fullName evidence="1">Copper chaperone PCu(A)C</fullName>
    </submittedName>
</protein>
<dbReference type="PANTHER" id="PTHR36302:SF1">
    <property type="entry name" value="COPPER CHAPERONE PCU(A)C"/>
    <property type="match status" value="1"/>
</dbReference>
<dbReference type="InterPro" id="IPR058248">
    <property type="entry name" value="Lxx211020-like"/>
</dbReference>
<proteinExistence type="predicted"/>
<dbReference type="PANTHER" id="PTHR36302">
    <property type="entry name" value="BLR7088 PROTEIN"/>
    <property type="match status" value="1"/>
</dbReference>
<dbReference type="SUPFAM" id="SSF110087">
    <property type="entry name" value="DR1885-like metal-binding protein"/>
    <property type="match status" value="1"/>
</dbReference>
<dbReference type="EMBL" id="WSUT01000005">
    <property type="protein sequence ID" value="MWC43646.1"/>
    <property type="molecule type" value="Genomic_DNA"/>
</dbReference>
<dbReference type="Proteomes" id="UP000436801">
    <property type="component" value="Unassembled WGS sequence"/>
</dbReference>
<comment type="caution">
    <text evidence="1">The sequence shown here is derived from an EMBL/GenBank/DDBJ whole genome shotgun (WGS) entry which is preliminary data.</text>
</comment>
<dbReference type="AlphaFoldDB" id="A0A6N8LT67"/>
<evidence type="ECO:0000313" key="1">
    <source>
        <dbReference type="EMBL" id="MWC43646.1"/>
    </source>
</evidence>
<reference evidence="1 2" key="1">
    <citation type="submission" date="2019-12" db="EMBL/GenBank/DDBJ databases">
        <authorList>
            <person name="Zheng J."/>
        </authorList>
    </citation>
    <scope>NUCLEOTIDE SEQUENCE [LARGE SCALE GENOMIC DNA]</scope>
    <source>
        <strain evidence="1 2">DSM 27347</strain>
    </source>
</reference>
<name>A0A6N8LT67_9SPHN</name>
<dbReference type="Gene3D" id="2.60.40.1890">
    <property type="entry name" value="PCu(A)C copper chaperone"/>
    <property type="match status" value="1"/>
</dbReference>
<gene>
    <name evidence="1" type="ORF">GQR91_08235</name>
</gene>
<sequence length="160" mass="16930">MWTIFGTARERRALRTGLGIVWTVLALAALPSCDTARTTVEAGDAWARLGAVPGRPAAAYFTVHGGPERKTLINVTTDVAIRSEMHESMANGMRPIASVPIPAHSDVVFAPGGRHVMLFDVNPGVKPGRYITLTLSFSDGRRIVTGAKVIAAGAPRPADS</sequence>
<dbReference type="Pfam" id="PF04314">
    <property type="entry name" value="PCuAC"/>
    <property type="match status" value="1"/>
</dbReference>